<accession>A0A182IPX6</accession>
<proteinExistence type="inferred from homology"/>
<dbReference type="EnsemblMetazoa" id="AATE003222-RA">
    <property type="protein sequence ID" value="AATE003222-PA.1"/>
    <property type="gene ID" value="AATE003222"/>
</dbReference>
<dbReference type="Gene3D" id="1.25.40.250">
    <property type="entry name" value="ARM repeat, domain 1"/>
    <property type="match status" value="1"/>
</dbReference>
<dbReference type="HAMAP" id="MF_03010">
    <property type="entry name" value="eIF3k"/>
    <property type="match status" value="1"/>
</dbReference>
<comment type="function">
    <text evidence="5">Component of the eukaryotic translation initiation factor 3 (eIF-3) complex, which is involved in protein synthesis of a specialized repertoire of mRNAs and, together with other initiation factors, stimulates binding of mRNA and methionyl-tRNAi to the 40S ribosome. The eIF-3 complex specifically targets and initiates translation of a subset of mRNAs involved in cell proliferation.</text>
</comment>
<feature type="region of interest" description="Disordered" evidence="6">
    <location>
        <begin position="1639"/>
        <end position="1670"/>
    </location>
</feature>
<organism evidence="7">
    <name type="scientific">Anopheles atroparvus</name>
    <name type="common">European mosquito</name>
    <dbReference type="NCBI Taxonomy" id="41427"/>
    <lineage>
        <taxon>Eukaryota</taxon>
        <taxon>Metazoa</taxon>
        <taxon>Ecdysozoa</taxon>
        <taxon>Arthropoda</taxon>
        <taxon>Hexapoda</taxon>
        <taxon>Insecta</taxon>
        <taxon>Pterygota</taxon>
        <taxon>Neoptera</taxon>
        <taxon>Endopterygota</taxon>
        <taxon>Diptera</taxon>
        <taxon>Nematocera</taxon>
        <taxon>Culicoidea</taxon>
        <taxon>Culicidae</taxon>
        <taxon>Anophelinae</taxon>
        <taxon>Anopheles</taxon>
    </lineage>
</organism>
<feature type="compositionally biased region" description="Polar residues" evidence="6">
    <location>
        <begin position="287"/>
        <end position="297"/>
    </location>
</feature>
<dbReference type="GO" id="GO:0005852">
    <property type="term" value="C:eukaryotic translation initiation factor 3 complex"/>
    <property type="evidence" value="ECO:0007669"/>
    <property type="project" value="UniProtKB-UniRule"/>
</dbReference>
<dbReference type="FunFam" id="1.10.10.10:FF:000212">
    <property type="entry name" value="Eukaryotic translation initiation factor 3 subunit K"/>
    <property type="match status" value="1"/>
</dbReference>
<dbReference type="GO" id="GO:0043022">
    <property type="term" value="F:ribosome binding"/>
    <property type="evidence" value="ECO:0007669"/>
    <property type="project" value="InterPro"/>
</dbReference>
<feature type="compositionally biased region" description="Polar residues" evidence="6">
    <location>
        <begin position="1452"/>
        <end position="1462"/>
    </location>
</feature>
<feature type="region of interest" description="Disordered" evidence="6">
    <location>
        <begin position="1354"/>
        <end position="1462"/>
    </location>
</feature>
<dbReference type="STRING" id="41427.A0A182IPX6"/>
<evidence type="ECO:0000256" key="4">
    <source>
        <dbReference type="ARBA" id="ARBA00057041"/>
    </source>
</evidence>
<dbReference type="GO" id="GO:0016282">
    <property type="term" value="C:eukaryotic 43S preinitiation complex"/>
    <property type="evidence" value="ECO:0007669"/>
    <property type="project" value="UniProtKB-UniRule"/>
</dbReference>
<comment type="subcellular location">
    <subcellularLocation>
        <location evidence="5">Cytoplasm</location>
    </subcellularLocation>
</comment>
<feature type="compositionally biased region" description="Basic and acidic residues" evidence="6">
    <location>
        <begin position="1644"/>
        <end position="1657"/>
    </location>
</feature>
<dbReference type="GO" id="GO:0033290">
    <property type="term" value="C:eukaryotic 48S preinitiation complex"/>
    <property type="evidence" value="ECO:0007669"/>
    <property type="project" value="UniProtKB-UniRule"/>
</dbReference>
<dbReference type="Pfam" id="PF10075">
    <property type="entry name" value="CSN8_PSD8_EIF3K"/>
    <property type="match status" value="1"/>
</dbReference>
<dbReference type="InterPro" id="IPR016024">
    <property type="entry name" value="ARM-type_fold"/>
</dbReference>
<dbReference type="InterPro" id="IPR033464">
    <property type="entry name" value="CSN8_PSD8_EIF3K"/>
</dbReference>
<name>A0A182IPX6_ANOAO</name>
<dbReference type="InterPro" id="IPR000717">
    <property type="entry name" value="PCI_dom"/>
</dbReference>
<dbReference type="GO" id="GO:0001732">
    <property type="term" value="P:formation of cytoplasmic translation initiation complex"/>
    <property type="evidence" value="ECO:0007669"/>
    <property type="project" value="UniProtKB-UniRule"/>
</dbReference>
<feature type="region of interest" description="Disordered" evidence="6">
    <location>
        <begin position="880"/>
        <end position="901"/>
    </location>
</feature>
<dbReference type="GO" id="GO:0006446">
    <property type="term" value="P:regulation of translational initiation"/>
    <property type="evidence" value="ECO:0007669"/>
    <property type="project" value="InterPro"/>
</dbReference>
<feature type="compositionally biased region" description="Polar residues" evidence="6">
    <location>
        <begin position="533"/>
        <end position="546"/>
    </location>
</feature>
<feature type="compositionally biased region" description="Polar residues" evidence="6">
    <location>
        <begin position="1248"/>
        <end position="1265"/>
    </location>
</feature>
<dbReference type="FunFam" id="1.25.40.250:FF:000001">
    <property type="entry name" value="Eukaryotic translation initiation factor 3 subunit K"/>
    <property type="match status" value="1"/>
</dbReference>
<dbReference type="SUPFAM" id="SSF46785">
    <property type="entry name" value="Winged helix' DNA-binding domain"/>
    <property type="match status" value="1"/>
</dbReference>
<feature type="region of interest" description="Disordered" evidence="6">
    <location>
        <begin position="2686"/>
        <end position="2706"/>
    </location>
</feature>
<feature type="compositionally biased region" description="Polar residues" evidence="6">
    <location>
        <begin position="2024"/>
        <end position="2040"/>
    </location>
</feature>
<feature type="region of interest" description="Disordered" evidence="6">
    <location>
        <begin position="1087"/>
        <end position="1287"/>
    </location>
</feature>
<feature type="compositionally biased region" description="Polar residues" evidence="6">
    <location>
        <begin position="812"/>
        <end position="827"/>
    </location>
</feature>
<feature type="compositionally biased region" description="Basic and acidic residues" evidence="6">
    <location>
        <begin position="1227"/>
        <end position="1246"/>
    </location>
</feature>
<sequence>MVHYVKMEDGKVMPIQEMLKSIERYNPEHLKVIEEYVEEQARDNQYDLEANLACLKLYQFNPHLLNLDITYIILLKALTNFPHTDFVLCKCLLLPAQMNDETVKEIIYLADILEKCDFALFWTRLAKHPENFQKINGFNDSIRKFVCHVVGITFQTIERGYLSRLLGNVEDNVLRAWLKLYGWKEEGGLVTIATQEDNIKTKHITEKIEFENLAPLMANCLEFLVGEDTDTIWGNSYEVSTDGTPSSALGDVTLGNSTCRTLPDEQNKENRVQLNLATPKEDELRPSPNSSNGSWDLSVTLADDERRRIRSETSVMFSQSLNTTDRLFIEPLASSEPKLVPKRNNLAAQCDVQAMDISPLKGSLAVSPKKSPRKMIYYNPKEQLYVEINDVPQATASATGSVPAANGSSQREAATAPRILFQTPTRATLRNYAAEATSQTTLRGSSFNVSETWNSHPYAMMNQMKQQQSNLDELANMSSDVDTTLAITNTVAKLLESAPNLTIQAPNIMELDESTTTEHLPTNALARARPSFLPSQRTTDVSLNAPQTPPIDGRDAKSLPPANTCEDTKKLDISSSLEERFPKENIALANVSLVDELNQPPMIQNETMQKSTISSANVNKSSSSFAAASSRHGLSIDFGISSLSLKLAANSPETPTVNRPKILRPTLPLTLFGASNGSKAEQTPKREVMSRIVEKVPTSTVKVEQSRQTIHVAEDMETSFQKEGDFGSKPIETTYYDHPQRGDSPPISLAQTRMTVAMEESVEPKQSYRPTVHEAKTIVEESTLPPNGLVHRNREMVICPEGMEITHVRAETTVSTKTPGQTPSQSIYEPDPMKDHSMKDHSMEMEQTVNVWWDTQKQGNVRGTIHEKISIHETTAIDGQGTVRTKERQHQQQARRTYYPDESIDVESAVTARETPTRKTFYPEETMKVDRVAVQRVGTTKEHPGARKTIVCNETMMLDLCTDIDEGIDTETSISCRLYGKNIDELSIHAAGGSNAIDMKISRPTTFNVEQCEEALVVPEKDHPVGEALMMIDGTTAQPAREVALDCGRLTTHAVRDMEEDHTLDVGKTQRMIQATHEKASCLLSAAGAQGRHEEKVSRFTTHNAETMDETHTANSTSGRLEESHSGEQGSPMNLTKAHNAIERPQGQSTAALRQGSGRKQRLTTNELEEMDASKIEQSAPASEHGNSRRSTYKREDMDATEIDQRRTEHSSRLVERRSTNESADMDATKGTESSRRSRIHSEGQIKTRFTSYGNVNMNDTSCFNRTPPPNAARQQHSNDDGSKSELQQQSLLSIYQTTKMGDQLNRSEFKAHPADITNYNAFLENHEKSHGAERHPKQRLTTYYMEGMNEAGLDSTRLSREREQMASERKRERAKSRPSTYHVAAMDETNAAPSLQHESATPPAVERTKHQSIPVPSPTESQQVARSLPPRRSQRLHQSVHHPEDMETTRPSESGTTSRRSQLRNIVQHTAIEDMEGFSLLADDEDVCRQRSKKLERMEALREESMHAEGHPPRGTILHATAVVEDREMDDTEWKFAPKYRPTICHAEAMVEDTVAIADHRLAYETKPHEVDQEGGKSSTVVPQRKSSICMEETMLPIAVRIERRKSAFEKSPILCSAEHPPSFQHLPHLEETVNGIDEADQKDEQRTDRDGDSRQTMHQASRMDMTLGPRESIIRTVVVEPEIDHALNRRTIYNSKPMEETPPHSGRSSSGKLTRRESVSLDKTVAAAVETAAVVQEEMEKQSQKSTRVLRKPRQTILIPLDMEVDGAHGASPSTDVKQEEQSLLVRESTEDCVLRSVQSMATNRGGFDNLFREPSVVQFSETLPGKGSDEPGRGYVSSRFVPPSSTVHELSDISMCNTTMRPELPQIGNITGMMSMREITEPLPPAPLLQEQNNSVSVICRMDQHPDRPVASEEPKVLERTESHVHQSLGFVSLAAQNVVDIPSEDEFYDAEDGAGVDPLSLTKSRHLTMKFIDVEQLERTRNHRAAVVVPSTTSKRGHAQLLGSPALIHVRPVEDDPLHVTQQKSSSQKAPEQQTPRGPMMKRARTSSSPEYRRGGATSSRDFETQPVAAVVRVEEEIQVKQEQHPKVLQNEPVGVEDENVSVKDEHPTMARVRSQSIIHDPSVFVIDGEDDLLDDESNPRCVSYSEEILPDPREERMAPHGTPDGSSFDEGGAGTSSNLMQPLSVGKWKELSFYRDFANLTIDSLDSWGEAKMDGAEHGSRNGGSDRLQGVQCISLSDEDSLTITPPKRKLEAESSPVFDFNVRPSPEEVLDSTIASEFMYEVRQKHSPAKNACCGTKANECLCRTKRALGRRKEACDVVWDRYTVWFEALKQHISDSESIGQADSDAQRPRTLEEQIEELNWRLLRTRLEQSSFGVDEMNSGADRSHDRTPFSGQFPETPSVVFLCENLQSYLSKQTLFDTSPPPGAPLPGIPRITLLIANKLSCDSGTRWQLDCSAESEGVLVLRHRTLRSVVISVLLPGRGCEKGSNRKEGKQEERRLERIQVRECQQEYVHSPKLLLAHIEFMRLAKGTTERTLRSTYRTVASLMGLWQRFDELLRRVFDSVNRLVTIARNNDALLCYDAEMERFFVQKFFHRCLNEGKMEPNTLTVHFNWIESLCASGVSFKRPIVEAHKILPGTGKDRLAQEGAGSTDAAQKGLMFLECLLWNVTKHFNSRAVRHIPRSGGPDPSTVRYGAERNE</sequence>
<dbReference type="PROSITE" id="PS50250">
    <property type="entry name" value="PCI"/>
    <property type="match status" value="1"/>
</dbReference>
<dbReference type="Gene3D" id="1.10.10.10">
    <property type="entry name" value="Winged helix-like DNA-binding domain superfamily/Winged helix DNA-binding domain"/>
    <property type="match status" value="1"/>
</dbReference>
<comment type="function">
    <text evidence="4">Component of the eukaryotic translation initiation factor 3 (eIF-3) complex, which is required for several steps in the initiation of protein synthesis. The eIF-3 complex associates with the 40S ribosome and facilitates the recruitment of eIF-1, eIF-1A, eIF-2:GTP:methionyl-tRNAi and eIF-5 to form the 43S pre-initiation complex (43S PIC). The eIF-3 complex stimulates mRNA recruitment to the 43S PIC and scanning of the mRNA for AUG recognition. The eIF-3 complex is also required for disassembly and recycling of post-termination ribosomal complexes and subsequently prevents premature joining of the 40S and 60S ribosomal subunits prior to initiation. The eIF-3 complex specifically targets and initiates translation of a subset of mRNAs involved in cell proliferation, including cell cycling, differentiation and apoptosis, and uses different modes of RNA stem-loop binding to exert either translational activation or repression.</text>
</comment>
<dbReference type="PANTHER" id="PTHR13022:SF0">
    <property type="entry name" value="EUKARYOTIC TRANSLATION INITIATION FACTOR 3 SUBUNIT K"/>
    <property type="match status" value="1"/>
</dbReference>
<feature type="compositionally biased region" description="Basic and acidic residues" evidence="6">
    <location>
        <begin position="1442"/>
        <end position="1451"/>
    </location>
</feature>
<evidence type="ECO:0000313" key="7">
    <source>
        <dbReference type="EnsemblMetazoa" id="AATE003222-PA.1"/>
    </source>
</evidence>
<dbReference type="InterPro" id="IPR036390">
    <property type="entry name" value="WH_DNA-bd_sf"/>
</dbReference>
<evidence type="ECO:0000256" key="2">
    <source>
        <dbReference type="ARBA" id="ARBA00022540"/>
    </source>
</evidence>
<feature type="region of interest" description="Disordered" evidence="6">
    <location>
        <begin position="532"/>
        <end position="568"/>
    </location>
</feature>
<dbReference type="GO" id="GO:0003723">
    <property type="term" value="F:RNA binding"/>
    <property type="evidence" value="ECO:0007669"/>
    <property type="project" value="UniProtKB-UniRule"/>
</dbReference>
<comment type="similarity">
    <text evidence="5">Belongs to the eIF-3 subunit K family.</text>
</comment>
<evidence type="ECO:0000256" key="3">
    <source>
        <dbReference type="ARBA" id="ARBA00022917"/>
    </source>
</evidence>
<protein>
    <recommendedName>
        <fullName evidence="5">Eukaryotic translation initiation factor 3 subunit K</fullName>
        <shortName evidence="5">eIF3k</shortName>
    </recommendedName>
    <alternativeName>
        <fullName evidence="5">eIF-3 p25</fullName>
    </alternativeName>
</protein>
<keyword evidence="3 5" id="KW-0648">Protein biosynthesis</keyword>
<dbReference type="InterPro" id="IPR036388">
    <property type="entry name" value="WH-like_DNA-bd_sf"/>
</dbReference>
<dbReference type="InterPro" id="IPR016020">
    <property type="entry name" value="Transl_init_fac_sub12_N_euk"/>
</dbReference>
<feature type="region of interest" description="Disordered" evidence="6">
    <location>
        <begin position="1691"/>
        <end position="1721"/>
    </location>
</feature>
<feature type="region of interest" description="Disordered" evidence="6">
    <location>
        <begin position="276"/>
        <end position="297"/>
    </location>
</feature>
<feature type="compositionally biased region" description="Basic and acidic residues" evidence="6">
    <location>
        <begin position="1193"/>
        <end position="1220"/>
    </location>
</feature>
<feature type="compositionally biased region" description="Basic and acidic residues" evidence="6">
    <location>
        <begin position="1358"/>
        <end position="1372"/>
    </location>
</feature>
<feature type="region of interest" description="Disordered" evidence="6">
    <location>
        <begin position="2152"/>
        <end position="2182"/>
    </location>
</feature>
<keyword evidence="2 5" id="KW-0396">Initiation factor</keyword>
<keyword evidence="1 5" id="KW-0963">Cytoplasm</keyword>
<feature type="region of interest" description="Disordered" evidence="6">
    <location>
        <begin position="812"/>
        <end position="833"/>
    </location>
</feature>
<dbReference type="VEuPathDB" id="VectorBase:AATE003222"/>
<feature type="region of interest" description="Disordered" evidence="6">
    <location>
        <begin position="2022"/>
        <end position="2068"/>
    </location>
</feature>
<dbReference type="SUPFAM" id="SSF48371">
    <property type="entry name" value="ARM repeat"/>
    <property type="match status" value="1"/>
</dbReference>
<evidence type="ECO:0000256" key="5">
    <source>
        <dbReference type="HAMAP-Rule" id="MF_03010"/>
    </source>
</evidence>
<evidence type="ECO:0000256" key="1">
    <source>
        <dbReference type="ARBA" id="ARBA00022490"/>
    </source>
</evidence>
<reference evidence="7" key="1">
    <citation type="submission" date="2022-08" db="UniProtKB">
        <authorList>
            <consortium name="EnsemblMetazoa"/>
        </authorList>
    </citation>
    <scope>IDENTIFICATION</scope>
    <source>
        <strain evidence="7">EBRO</strain>
    </source>
</reference>
<comment type="subunit">
    <text evidence="5">Component of the eukaryotic translation initiation factor 3 (eIF-3) complex.</text>
</comment>
<dbReference type="InterPro" id="IPR009374">
    <property type="entry name" value="eIF3k"/>
</dbReference>
<dbReference type="GO" id="GO:0003743">
    <property type="term" value="F:translation initiation factor activity"/>
    <property type="evidence" value="ECO:0007669"/>
    <property type="project" value="UniProtKB-UniRule"/>
</dbReference>
<evidence type="ECO:0000256" key="6">
    <source>
        <dbReference type="SAM" id="MobiDB-lite"/>
    </source>
</evidence>
<dbReference type="PANTHER" id="PTHR13022">
    <property type="entry name" value="EUKARYOTIC TRANSLATION INITIATION FACTOR 3 SUBUNIT 11"/>
    <property type="match status" value="1"/>
</dbReference>